<dbReference type="Proteomes" id="UP000014028">
    <property type="component" value="Unassembled WGS sequence"/>
</dbReference>
<evidence type="ECO:0000313" key="2">
    <source>
        <dbReference type="Proteomes" id="UP000014028"/>
    </source>
</evidence>
<dbReference type="AlphaFoldDB" id="A0A9W5VPZ2"/>
<accession>A0A9W5VPZ2</accession>
<proteinExistence type="predicted"/>
<name>A0A9W5VPZ2_BACCE</name>
<comment type="caution">
    <text evidence="1">The sequence shown here is derived from an EMBL/GenBank/DDBJ whole genome shotgun (WGS) entry which is preliminary data.</text>
</comment>
<evidence type="ECO:0000313" key="1">
    <source>
        <dbReference type="EMBL" id="EOQ02686.1"/>
    </source>
</evidence>
<reference evidence="1 2" key="1">
    <citation type="submission" date="2012-12" db="EMBL/GenBank/DDBJ databases">
        <title>The Genome Sequence of Bacillus cereus VD184.</title>
        <authorList>
            <consortium name="The Broad Institute Genome Sequencing Platform"/>
            <consortium name="The Broad Institute Genome Sequencing Center for Infectious Disease"/>
            <person name="Feldgarden M."/>
            <person name="Van der Auwera G.A."/>
            <person name="Mahillon J."/>
            <person name="Duprez V."/>
            <person name="Timmery S."/>
            <person name="Mattelet C."/>
            <person name="Dierick K."/>
            <person name="Sun M."/>
            <person name="Yu Z."/>
            <person name="Zhu L."/>
            <person name="Hu X."/>
            <person name="Shank E.B."/>
            <person name="Swiecicka I."/>
            <person name="Hansen B.M."/>
            <person name="Andrup L."/>
            <person name="Walker B."/>
            <person name="Young S.K."/>
            <person name="Zeng Q."/>
            <person name="Gargeya S."/>
            <person name="Fitzgerald M."/>
            <person name="Haas B."/>
            <person name="Abouelleil A."/>
            <person name="Alvarado L."/>
            <person name="Arachchi H.M."/>
            <person name="Berlin A.M."/>
            <person name="Chapman S.B."/>
            <person name="Dewar J."/>
            <person name="Goldberg J."/>
            <person name="Griggs A."/>
            <person name="Gujja S."/>
            <person name="Hansen M."/>
            <person name="Howarth C."/>
            <person name="Imamovic A."/>
            <person name="Larimer J."/>
            <person name="McCowan C."/>
            <person name="Murphy C."/>
            <person name="Neiman D."/>
            <person name="Pearson M."/>
            <person name="Priest M."/>
            <person name="Roberts A."/>
            <person name="Saif S."/>
            <person name="Shea T."/>
            <person name="Sisk P."/>
            <person name="Sykes S."/>
            <person name="Wortman J."/>
            <person name="Nusbaum C."/>
            <person name="Birren B."/>
        </authorList>
    </citation>
    <scope>NUCLEOTIDE SEQUENCE [LARGE SCALE GENOMIC DNA]</scope>
    <source>
        <strain evidence="1 2">VD184</strain>
    </source>
</reference>
<feature type="non-terminal residue" evidence="1">
    <location>
        <position position="1"/>
    </location>
</feature>
<organism evidence="1 2">
    <name type="scientific">Bacillus cereus VD184</name>
    <dbReference type="NCBI Taxonomy" id="1053242"/>
    <lineage>
        <taxon>Bacteria</taxon>
        <taxon>Bacillati</taxon>
        <taxon>Bacillota</taxon>
        <taxon>Bacilli</taxon>
        <taxon>Bacillales</taxon>
        <taxon>Bacillaceae</taxon>
        <taxon>Bacillus</taxon>
        <taxon>Bacillus cereus group</taxon>
    </lineage>
</organism>
<gene>
    <name evidence="1" type="ORF">IKC_05842</name>
</gene>
<sequence>YPQKWEEKHTPSVLVDYEMDLEQYDRKLCPTLERSSFSL</sequence>
<dbReference type="EMBL" id="AHFK01000095">
    <property type="protein sequence ID" value="EOQ02686.1"/>
    <property type="molecule type" value="Genomic_DNA"/>
</dbReference>
<protein>
    <submittedName>
        <fullName evidence="1">Uncharacterized protein</fullName>
    </submittedName>
</protein>